<feature type="transmembrane region" description="Helical" evidence="5">
    <location>
        <begin position="355"/>
        <end position="376"/>
    </location>
</feature>
<dbReference type="PANTHER" id="PTHR22773">
    <property type="entry name" value="NADH DEHYDROGENASE"/>
    <property type="match status" value="1"/>
</dbReference>
<dbReference type="GO" id="GO:0048038">
    <property type="term" value="F:quinone binding"/>
    <property type="evidence" value="ECO:0007669"/>
    <property type="project" value="UniProtKB-KW"/>
</dbReference>
<keyword evidence="2 5" id="KW-0812">Transmembrane</keyword>
<keyword evidence="5" id="KW-0830">Ubiquinone</keyword>
<reference evidence="8 9" key="1">
    <citation type="submission" date="2019-12" db="EMBL/GenBank/DDBJ databases">
        <authorList>
            <person name="Santos-Garcia D."/>
            <person name="Santos-Garcia D."/>
            <person name="Santos-Garcia D."/>
        </authorList>
    </citation>
    <scope>NUCLEOTIDE SEQUENCE [LARGE SCALE GENOMIC DNA]</scope>
    <source>
        <strain evidence="8">PeMo</strain>
    </source>
</reference>
<keyword evidence="9" id="KW-1185">Reference proteome</keyword>
<evidence type="ECO:0000259" key="7">
    <source>
        <dbReference type="Pfam" id="PF00361"/>
    </source>
</evidence>
<dbReference type="AlphaFoldDB" id="A0A6S6RZ79"/>
<feature type="transmembrane region" description="Helical" evidence="5">
    <location>
        <begin position="283"/>
        <end position="302"/>
    </location>
</feature>
<comment type="similarity">
    <text evidence="5">Belongs to the complex I subunit 2 family.</text>
</comment>
<feature type="transmembrane region" description="Helical" evidence="5">
    <location>
        <begin position="314"/>
        <end position="335"/>
    </location>
</feature>
<keyword evidence="5" id="KW-0813">Transport</keyword>
<feature type="transmembrane region" description="Helical" evidence="5">
    <location>
        <begin position="31"/>
        <end position="51"/>
    </location>
</feature>
<comment type="function">
    <text evidence="5">NDH-1 shuttles electrons from NADH, via FMN and iron-sulfur (Fe-S) centers, to quinones in the respiratory chain. The immediate electron acceptor for the enzyme in this species is believed to be ubiquinone. Couples the redox reaction to proton translocation (for every two electrons transferred, four hydrogen ions are translocated across the cytoplasmic membrane), and thus conserves the redox energy in a proton gradient.</text>
</comment>
<dbReference type="GO" id="GO:0008137">
    <property type="term" value="F:NADH dehydrogenase (ubiquinone) activity"/>
    <property type="evidence" value="ECO:0007669"/>
    <property type="project" value="InterPro"/>
</dbReference>
<dbReference type="Pfam" id="PF00361">
    <property type="entry name" value="Proton_antipo_M"/>
    <property type="match status" value="1"/>
</dbReference>
<dbReference type="EC" id="7.1.1.-" evidence="5"/>
<dbReference type="GO" id="GO:0042773">
    <property type="term" value="P:ATP synthesis coupled electron transport"/>
    <property type="evidence" value="ECO:0007669"/>
    <property type="project" value="InterPro"/>
</dbReference>
<comment type="subcellular location">
    <subcellularLocation>
        <location evidence="5">Cell membrane</location>
        <topology evidence="5">Multi-pass membrane protein</topology>
    </subcellularLocation>
    <subcellularLocation>
        <location evidence="1">Endomembrane system</location>
        <topology evidence="1">Multi-pass membrane protein</topology>
    </subcellularLocation>
    <subcellularLocation>
        <location evidence="6">Membrane</location>
        <topology evidence="6">Multi-pass membrane protein</topology>
    </subcellularLocation>
</comment>
<protein>
    <recommendedName>
        <fullName evidence="5">NADH-quinone oxidoreductase subunit N</fullName>
        <ecNumber evidence="5">7.1.1.-</ecNumber>
    </recommendedName>
    <alternativeName>
        <fullName evidence="5">NADH dehydrogenase I subunit N</fullName>
    </alternativeName>
    <alternativeName>
        <fullName evidence="5">NDH-1 subunit N</fullName>
    </alternativeName>
</protein>
<evidence type="ECO:0000313" key="9">
    <source>
        <dbReference type="Proteomes" id="UP000510842"/>
    </source>
</evidence>
<keyword evidence="5" id="KW-1003">Cell membrane</keyword>
<evidence type="ECO:0000256" key="2">
    <source>
        <dbReference type="ARBA" id="ARBA00022692"/>
    </source>
</evidence>
<keyword evidence="8" id="KW-0560">Oxidoreductase</keyword>
<dbReference type="Proteomes" id="UP000510842">
    <property type="component" value="Chromosome"/>
</dbReference>
<comment type="subunit">
    <text evidence="5">NDH-1 is composed of 14 different subunits. Subunits NuoA, H, J, K, L, M, N constitute the membrane sector of the complex.</text>
</comment>
<feature type="transmembrane region" description="Helical" evidence="5">
    <location>
        <begin position="222"/>
        <end position="248"/>
    </location>
</feature>
<keyword evidence="5" id="KW-1278">Translocase</keyword>
<feature type="transmembrane region" description="Helical" evidence="5">
    <location>
        <begin position="254"/>
        <end position="274"/>
    </location>
</feature>
<evidence type="ECO:0000256" key="4">
    <source>
        <dbReference type="ARBA" id="ARBA00023136"/>
    </source>
</evidence>
<feature type="domain" description="NADH:quinone oxidoreductase/Mrp antiporter transmembrane" evidence="7">
    <location>
        <begin position="111"/>
        <end position="403"/>
    </location>
</feature>
<gene>
    <name evidence="5 8" type="primary">nuoN</name>
    <name evidence="8" type="ORF">PEMO_0291</name>
</gene>
<dbReference type="GO" id="GO:0005886">
    <property type="term" value="C:plasma membrane"/>
    <property type="evidence" value="ECO:0007669"/>
    <property type="project" value="UniProtKB-SubCell"/>
</dbReference>
<dbReference type="RefSeq" id="WP_180825007.1">
    <property type="nucleotide sequence ID" value="NZ_LR744089.1"/>
</dbReference>
<feature type="transmembrane region" description="Helical" evidence="5">
    <location>
        <begin position="430"/>
        <end position="449"/>
    </location>
</feature>
<feature type="transmembrane region" description="Helical" evidence="5">
    <location>
        <begin position="66"/>
        <end position="87"/>
    </location>
</feature>
<sequence length="461" mass="53073">MINNLQIVPIIFLFITLIILIINISFYRNNFIIFIITIIGLLISLLSILWIKPTLIYPLIIIDNYSLYYTFLILISALYCSIFYYTYLNKTEEFYMLVICSTIGAILLVFSMHMATLFIGLELMSIALYGLIVYLRNDLKALESGIKYMVLSSMASCFLLFGMALLYFYYGNLTFTNYYFIIDNNIAIWTIIGIVLIIISLGFKLSIIPFHMYTPDIYEGSIAPITAFIATVSKISVFVALIRLLLILPKLNKFLNSVITIISIITIIFGNILALKQNNFKRILGYSSIANFGYLLTVIIAMQMHHSKFILETINIYLLTYTLTTLGIFGIISIINNENEKLSYYKGLFWIKPDLTIILTIMLLSLAGIPITAGFIGKFYIFLTAINYQLWFILISISLGNFIGIYYYLRIISYLYMNINKKKIIYNKKSFVYYFVISLSIIILLFGIFPQRLISLIRIIS</sequence>
<feature type="transmembrane region" description="Helical" evidence="5">
    <location>
        <begin position="94"/>
        <end position="111"/>
    </location>
</feature>
<dbReference type="InterPro" id="IPR001750">
    <property type="entry name" value="ND/Mrp_TM"/>
</dbReference>
<dbReference type="InterPro" id="IPR010096">
    <property type="entry name" value="NADH-Q_OxRdtase_suN/2"/>
</dbReference>
<keyword evidence="5" id="KW-0874">Quinone</keyword>
<evidence type="ECO:0000313" key="8">
    <source>
        <dbReference type="EMBL" id="CAA3709366.1"/>
    </source>
</evidence>
<comment type="catalytic activity">
    <reaction evidence="5">
        <text>a quinone + NADH + 5 H(+)(in) = a quinol + NAD(+) + 4 H(+)(out)</text>
        <dbReference type="Rhea" id="RHEA:57888"/>
        <dbReference type="ChEBI" id="CHEBI:15378"/>
        <dbReference type="ChEBI" id="CHEBI:24646"/>
        <dbReference type="ChEBI" id="CHEBI:57540"/>
        <dbReference type="ChEBI" id="CHEBI:57945"/>
        <dbReference type="ChEBI" id="CHEBI:132124"/>
    </reaction>
</comment>
<dbReference type="HAMAP" id="MF_00445">
    <property type="entry name" value="NDH1_NuoN_1"/>
    <property type="match status" value="1"/>
</dbReference>
<dbReference type="GO" id="GO:0050136">
    <property type="term" value="F:NADH dehydrogenase (quinone) (non-electrogenic) activity"/>
    <property type="evidence" value="ECO:0007669"/>
    <property type="project" value="UniProtKB-UniRule"/>
</dbReference>
<accession>A0A6S6RZ79</accession>
<evidence type="ECO:0000256" key="1">
    <source>
        <dbReference type="ARBA" id="ARBA00004127"/>
    </source>
</evidence>
<evidence type="ECO:0000256" key="3">
    <source>
        <dbReference type="ARBA" id="ARBA00022989"/>
    </source>
</evidence>
<dbReference type="EMBL" id="LR744089">
    <property type="protein sequence ID" value="CAA3709366.1"/>
    <property type="molecule type" value="Genomic_DNA"/>
</dbReference>
<organism evidence="8 9">
    <name type="scientific">Candidatus Portiera aleyrodidarum</name>
    <name type="common">primary endosymbiont of Bemisia tabaci</name>
    <dbReference type="NCBI Taxonomy" id="91844"/>
    <lineage>
        <taxon>Bacteria</taxon>
        <taxon>Pseudomonadati</taxon>
        <taxon>Pseudomonadota</taxon>
        <taxon>Gammaproteobacteria</taxon>
        <taxon>Candidatus Johnevansiales</taxon>
        <taxon>Candidatus Johnevansiaceae</taxon>
        <taxon>Candidatus Portiera</taxon>
    </lineage>
</organism>
<dbReference type="GO" id="GO:0012505">
    <property type="term" value="C:endomembrane system"/>
    <property type="evidence" value="ECO:0007669"/>
    <property type="project" value="UniProtKB-SubCell"/>
</dbReference>
<feature type="transmembrane region" description="Helical" evidence="5">
    <location>
        <begin position="117"/>
        <end position="136"/>
    </location>
</feature>
<evidence type="ECO:0000256" key="6">
    <source>
        <dbReference type="RuleBase" id="RU000320"/>
    </source>
</evidence>
<evidence type="ECO:0000256" key="5">
    <source>
        <dbReference type="HAMAP-Rule" id="MF_00445"/>
    </source>
</evidence>
<feature type="transmembrane region" description="Helical" evidence="5">
    <location>
        <begin position="186"/>
        <end position="210"/>
    </location>
</feature>
<keyword evidence="5" id="KW-0520">NAD</keyword>
<keyword evidence="3 5" id="KW-1133">Transmembrane helix</keyword>
<feature type="transmembrane region" description="Helical" evidence="5">
    <location>
        <begin position="6"/>
        <end position="24"/>
    </location>
</feature>
<proteinExistence type="inferred from homology"/>
<keyword evidence="4 5" id="KW-0472">Membrane</keyword>
<feature type="transmembrane region" description="Helical" evidence="5">
    <location>
        <begin position="388"/>
        <end position="409"/>
    </location>
</feature>
<feature type="transmembrane region" description="Helical" evidence="5">
    <location>
        <begin position="148"/>
        <end position="170"/>
    </location>
</feature>
<name>A0A6S6RZ79_9GAMM</name>